<dbReference type="RefSeq" id="WP_183977390.1">
    <property type="nucleotide sequence ID" value="NZ_JACHEB010000005.1"/>
</dbReference>
<feature type="transmembrane region" description="Helical" evidence="1">
    <location>
        <begin position="40"/>
        <end position="62"/>
    </location>
</feature>
<feature type="transmembrane region" description="Helical" evidence="1">
    <location>
        <begin position="12"/>
        <end position="28"/>
    </location>
</feature>
<name>A0A9X0QF93_9BACT</name>
<evidence type="ECO:0000313" key="2">
    <source>
        <dbReference type="EMBL" id="MBB5329188.1"/>
    </source>
</evidence>
<dbReference type="EMBL" id="JACHEB010000005">
    <property type="protein sequence ID" value="MBB5329188.1"/>
    <property type="molecule type" value="Genomic_DNA"/>
</dbReference>
<protein>
    <submittedName>
        <fullName evidence="2">Uncharacterized protein</fullName>
    </submittedName>
</protein>
<keyword evidence="3" id="KW-1185">Reference proteome</keyword>
<keyword evidence="1" id="KW-0472">Membrane</keyword>
<organism evidence="2 3">
    <name type="scientific">Tunturiibacter gelidiferens</name>
    <dbReference type="NCBI Taxonomy" id="3069689"/>
    <lineage>
        <taxon>Bacteria</taxon>
        <taxon>Pseudomonadati</taxon>
        <taxon>Acidobacteriota</taxon>
        <taxon>Terriglobia</taxon>
        <taxon>Terriglobales</taxon>
        <taxon>Acidobacteriaceae</taxon>
        <taxon>Tunturiibacter</taxon>
    </lineage>
</organism>
<evidence type="ECO:0000313" key="3">
    <source>
        <dbReference type="Proteomes" id="UP000535182"/>
    </source>
</evidence>
<keyword evidence="1" id="KW-1133">Transmembrane helix</keyword>
<proteinExistence type="predicted"/>
<accession>A0A9X0QF93</accession>
<evidence type="ECO:0000256" key="1">
    <source>
        <dbReference type="SAM" id="Phobius"/>
    </source>
</evidence>
<sequence length="86" mass="10447">MRRKKQERRMVFSALKFLFLYTLIVSFFELRRSTVRPRVVFRTIVLLGFLLAGMFGYFLRYLRAAEHIEEMKRYVAQEYPIKGSMK</sequence>
<dbReference type="AlphaFoldDB" id="A0A9X0QF93"/>
<comment type="caution">
    <text evidence="2">The sequence shown here is derived from an EMBL/GenBank/DDBJ whole genome shotgun (WGS) entry which is preliminary data.</text>
</comment>
<gene>
    <name evidence="2" type="ORF">HDF14_002804</name>
</gene>
<reference evidence="2 3" key="1">
    <citation type="submission" date="2020-08" db="EMBL/GenBank/DDBJ databases">
        <title>Genomic Encyclopedia of Type Strains, Phase IV (KMG-V): Genome sequencing to study the core and pangenomes of soil and plant-associated prokaryotes.</title>
        <authorList>
            <person name="Whitman W."/>
        </authorList>
    </citation>
    <scope>NUCLEOTIDE SEQUENCE [LARGE SCALE GENOMIC DNA]</scope>
    <source>
        <strain evidence="2 3">X5P2</strain>
    </source>
</reference>
<keyword evidence="1" id="KW-0812">Transmembrane</keyword>
<dbReference type="Proteomes" id="UP000535182">
    <property type="component" value="Unassembled WGS sequence"/>
</dbReference>